<gene>
    <name evidence="8" type="ORF">SAMN04487969_11678</name>
</gene>
<dbReference type="Proteomes" id="UP000183410">
    <property type="component" value="Unassembled WGS sequence"/>
</dbReference>
<dbReference type="AlphaFoldDB" id="A0A1I2GHR4"/>
<dbReference type="CDD" id="cd01095">
    <property type="entry name" value="Nitrilotriacetate_monoxgenase"/>
    <property type="match status" value="1"/>
</dbReference>
<feature type="domain" description="Luciferase-like" evidence="7">
    <location>
        <begin position="24"/>
        <end position="383"/>
    </location>
</feature>
<evidence type="ECO:0000313" key="8">
    <source>
        <dbReference type="EMBL" id="SFF17125.1"/>
    </source>
</evidence>
<dbReference type="PANTHER" id="PTHR30011">
    <property type="entry name" value="ALKANESULFONATE MONOOXYGENASE-RELATED"/>
    <property type="match status" value="1"/>
</dbReference>
<evidence type="ECO:0000256" key="5">
    <source>
        <dbReference type="ARBA" id="ARBA00033748"/>
    </source>
</evidence>
<dbReference type="InterPro" id="IPR016215">
    <property type="entry name" value="NTA_MOA"/>
</dbReference>
<name>A0A1I2GHR4_9BACL</name>
<evidence type="ECO:0000256" key="3">
    <source>
        <dbReference type="ARBA" id="ARBA00023002"/>
    </source>
</evidence>
<feature type="binding site" evidence="6">
    <location>
        <position position="59"/>
    </location>
    <ligand>
        <name>FMN</name>
        <dbReference type="ChEBI" id="CHEBI:58210"/>
    </ligand>
</feature>
<dbReference type="NCBIfam" id="TIGR03860">
    <property type="entry name" value="FMN_nitrolo"/>
    <property type="match status" value="1"/>
</dbReference>
<evidence type="ECO:0000256" key="2">
    <source>
        <dbReference type="ARBA" id="ARBA00022643"/>
    </source>
</evidence>
<keyword evidence="4 8" id="KW-0503">Monooxygenase</keyword>
<protein>
    <submittedName>
        <fullName evidence="8">FMN-dependent oxidoreductase, nitrilotriacetate monooxygenase family</fullName>
    </submittedName>
</protein>
<dbReference type="Pfam" id="PF00296">
    <property type="entry name" value="Bac_luciferase"/>
    <property type="match status" value="1"/>
</dbReference>
<proteinExistence type="inferred from homology"/>
<evidence type="ECO:0000313" key="9">
    <source>
        <dbReference type="Proteomes" id="UP000183410"/>
    </source>
</evidence>
<sequence length="450" mass="50412">MSYGKKKMHLNLFLRNTGHHEASWRHPGSDPNGVTDIDYYIKLAKIAEAGKLDSLFLADSYGLPPTMQFLVQQALEPFTLLSALAIATSRIGLIGTASTTYYEPFHVARKFNSLDHISRGRAGFNIVTSTGNATAFNFGAAPLPEHTDRYERAGEFMEVAKGLWDSWEEDAIVADKEQGLYVDPEKLHEINHVGRHFHVKGPLNLPRSPQGHPVLVQAGASDTGREFASRMAEAVFTAQNTLEDGRSFYADVKGRMAKYGRSPAQIKILPGFCPVIGDTSAEAKEKERELNELTQPEYGVYRLSNLLKMDLRGYPLDGPLPFAELAENHEINSQKARHQLYLELAQRENLTIRQLILRTATSRGHYSMSGTPIEIADEMERWIVQGAADGFNLMPPYFPSGLEEFVDKVIPELQNRGLFRTDYEGTTLREHYGLERPERSSSRQSVISAQ</sequence>
<comment type="similarity">
    <text evidence="5">Belongs to the NtaA/SnaA/DszA monooxygenase family.</text>
</comment>
<dbReference type="RefSeq" id="WP_046233331.1">
    <property type="nucleotide sequence ID" value="NZ_FONN01000016.1"/>
</dbReference>
<dbReference type="GO" id="GO:0004497">
    <property type="term" value="F:monooxygenase activity"/>
    <property type="evidence" value="ECO:0007669"/>
    <property type="project" value="UniProtKB-KW"/>
</dbReference>
<keyword evidence="9" id="KW-1185">Reference proteome</keyword>
<accession>A0A1I2GHR4</accession>
<dbReference type="SUPFAM" id="SSF51679">
    <property type="entry name" value="Bacterial luciferase-like"/>
    <property type="match status" value="1"/>
</dbReference>
<evidence type="ECO:0000256" key="1">
    <source>
        <dbReference type="ARBA" id="ARBA00022630"/>
    </source>
</evidence>
<keyword evidence="3" id="KW-0560">Oxidoreductase</keyword>
<keyword evidence="2 6" id="KW-0288">FMN</keyword>
<dbReference type="InterPro" id="IPR011251">
    <property type="entry name" value="Luciferase-like_dom"/>
</dbReference>
<dbReference type="EMBL" id="FONN01000016">
    <property type="protein sequence ID" value="SFF17125.1"/>
    <property type="molecule type" value="Genomic_DNA"/>
</dbReference>
<feature type="binding site" evidence="6">
    <location>
        <position position="150"/>
    </location>
    <ligand>
        <name>FMN</name>
        <dbReference type="ChEBI" id="CHEBI:58210"/>
    </ligand>
</feature>
<feature type="binding site" evidence="6">
    <location>
        <position position="96"/>
    </location>
    <ligand>
        <name>FMN</name>
        <dbReference type="ChEBI" id="CHEBI:58210"/>
    </ligand>
</feature>
<feature type="binding site" evidence="6">
    <location>
        <position position="221"/>
    </location>
    <ligand>
        <name>FMN</name>
        <dbReference type="ChEBI" id="CHEBI:58210"/>
    </ligand>
</feature>
<dbReference type="GO" id="GO:0016705">
    <property type="term" value="F:oxidoreductase activity, acting on paired donors, with incorporation or reduction of molecular oxygen"/>
    <property type="evidence" value="ECO:0007669"/>
    <property type="project" value="InterPro"/>
</dbReference>
<dbReference type="PIRSF" id="PIRSF000337">
    <property type="entry name" value="NTA_MOA"/>
    <property type="match status" value="1"/>
</dbReference>
<organism evidence="8 9">
    <name type="scientific">Paenibacillus algorifonticola</name>
    <dbReference type="NCBI Taxonomy" id="684063"/>
    <lineage>
        <taxon>Bacteria</taxon>
        <taxon>Bacillati</taxon>
        <taxon>Bacillota</taxon>
        <taxon>Bacilli</taxon>
        <taxon>Bacillales</taxon>
        <taxon>Paenibacillaceae</taxon>
        <taxon>Paenibacillus</taxon>
    </lineage>
</organism>
<dbReference type="InterPro" id="IPR036661">
    <property type="entry name" value="Luciferase-like_sf"/>
</dbReference>
<dbReference type="PANTHER" id="PTHR30011:SF16">
    <property type="entry name" value="C2H2 FINGER DOMAIN TRANSCRIPTION FACTOR (EUROFUNG)-RELATED"/>
    <property type="match status" value="1"/>
</dbReference>
<feature type="binding site" evidence="6">
    <location>
        <position position="146"/>
    </location>
    <ligand>
        <name>FMN</name>
        <dbReference type="ChEBI" id="CHEBI:58210"/>
    </ligand>
</feature>
<evidence type="ECO:0000256" key="6">
    <source>
        <dbReference type="PIRSR" id="PIRSR000337-1"/>
    </source>
</evidence>
<dbReference type="Gene3D" id="3.20.20.30">
    <property type="entry name" value="Luciferase-like domain"/>
    <property type="match status" value="1"/>
</dbReference>
<dbReference type="OrthoDB" id="3265338at2"/>
<reference evidence="9" key="1">
    <citation type="submission" date="2016-10" db="EMBL/GenBank/DDBJ databases">
        <authorList>
            <person name="Varghese N."/>
            <person name="Submissions S."/>
        </authorList>
    </citation>
    <scope>NUCLEOTIDE SEQUENCE [LARGE SCALE GENOMIC DNA]</scope>
    <source>
        <strain evidence="9">CGMCC 1.10223</strain>
    </source>
</reference>
<evidence type="ECO:0000256" key="4">
    <source>
        <dbReference type="ARBA" id="ARBA00023033"/>
    </source>
</evidence>
<dbReference type="InterPro" id="IPR051260">
    <property type="entry name" value="Diverse_substr_monoxygenases"/>
</dbReference>
<keyword evidence="1 6" id="KW-0285">Flavoprotein</keyword>
<evidence type="ECO:0000259" key="7">
    <source>
        <dbReference type="Pfam" id="PF00296"/>
    </source>
</evidence>